<dbReference type="PROSITE" id="PS00600">
    <property type="entry name" value="AA_TRANSFER_CLASS_3"/>
    <property type="match status" value="1"/>
</dbReference>
<name>A0ABP7CZJ5_9SPHN</name>
<dbReference type="Gene3D" id="3.90.1150.10">
    <property type="entry name" value="Aspartate Aminotransferase, domain 1"/>
    <property type="match status" value="2"/>
</dbReference>
<dbReference type="SUPFAM" id="SSF53383">
    <property type="entry name" value="PLP-dependent transferases"/>
    <property type="match status" value="1"/>
</dbReference>
<reference evidence="4" key="1">
    <citation type="journal article" date="2019" name="Int. J. Syst. Evol. Microbiol.">
        <title>The Global Catalogue of Microorganisms (GCM) 10K type strain sequencing project: providing services to taxonomists for standard genome sequencing and annotation.</title>
        <authorList>
            <consortium name="The Broad Institute Genomics Platform"/>
            <consortium name="The Broad Institute Genome Sequencing Center for Infectious Disease"/>
            <person name="Wu L."/>
            <person name="Ma J."/>
        </authorList>
    </citation>
    <scope>NUCLEOTIDE SEQUENCE [LARGE SCALE GENOMIC DNA]</scope>
    <source>
        <strain evidence="4">JCM 17498</strain>
    </source>
</reference>
<proteinExistence type="predicted"/>
<evidence type="ECO:0000313" key="4">
    <source>
        <dbReference type="Proteomes" id="UP001500523"/>
    </source>
</evidence>
<dbReference type="Pfam" id="PF00202">
    <property type="entry name" value="Aminotran_3"/>
    <property type="match status" value="1"/>
</dbReference>
<keyword evidence="3" id="KW-0808">Transferase</keyword>
<organism evidence="3 4">
    <name type="scientific">Sphingomonas cynarae</name>
    <dbReference type="NCBI Taxonomy" id="930197"/>
    <lineage>
        <taxon>Bacteria</taxon>
        <taxon>Pseudomonadati</taxon>
        <taxon>Pseudomonadota</taxon>
        <taxon>Alphaproteobacteria</taxon>
        <taxon>Sphingomonadales</taxon>
        <taxon>Sphingomonadaceae</taxon>
        <taxon>Sphingomonas</taxon>
    </lineage>
</organism>
<sequence>MIPILAALAAVSAGTLALTKGRRRLALSRAKHPGASGHVRLAKRLAGQIGGFDHGDRFFRIDGADAAVAARRRAGFERLGALYATRFPQTLALTREARAGLSDLQFTGAYRVPFPFSARVRATLGTGAFLERSEGPVVVDLDGNRLIDLTGSYGVNLFGQEFYKATLAEGAATVAALGPVLGAYHPVVVDNVRRLTALSGMDEVSFHMSGTEAVMQAVRLARYHTRRPRIVRFAGAYHGWWGEVQPGIGNPVSADRTLTLAEMSDRTLEVLRRRRDIACVLVNPLQALHPNRGAPSDSQLVDSSRWAGADPVAYRDWLHRLAEACRASGTVLILDEVFMGFRMAPGGAAEYFGIRPDLVTYGKTLGGGLPVGVLAGRAALMKRWRDDRPLDICFARGTFNAHPYVMGAMNAFLRRLETPGVQALYRDMDACWDARAATMNDALAEAGVPVRVAHLQTVWTMTYTRPAAYNWMLQYYLRAEGLALSWVGTGRLIFSLDIDDALFAEIVTRVVAGARAMAADGWWDAPAGLTDKALRRAVLGEGLRARLRRGQAAATSSG</sequence>
<dbReference type="RefSeq" id="WP_344691770.1">
    <property type="nucleotide sequence ID" value="NZ_BAABBF010000001.1"/>
</dbReference>
<dbReference type="Gene3D" id="3.40.640.10">
    <property type="entry name" value="Type I PLP-dependent aspartate aminotransferase-like (Major domain)"/>
    <property type="match status" value="2"/>
</dbReference>
<dbReference type="InterPro" id="IPR005814">
    <property type="entry name" value="Aminotrans_3"/>
</dbReference>
<dbReference type="InterPro" id="IPR015422">
    <property type="entry name" value="PyrdxlP-dep_Trfase_small"/>
</dbReference>
<protein>
    <submittedName>
        <fullName evidence="3">Aminotransferase class III-fold pyridoxal phosphate-dependent enzyme</fullName>
    </submittedName>
</protein>
<comment type="cofactor">
    <cofactor evidence="1">
        <name>pyridoxal 5'-phosphate</name>
        <dbReference type="ChEBI" id="CHEBI:597326"/>
    </cofactor>
</comment>
<dbReference type="InterPro" id="IPR015424">
    <property type="entry name" value="PyrdxlP-dep_Trfase"/>
</dbReference>
<dbReference type="PANTHER" id="PTHR43713:SF3">
    <property type="entry name" value="GLUTAMATE-1-SEMIALDEHYDE 2,1-AMINOMUTASE 1, CHLOROPLASTIC-RELATED"/>
    <property type="match status" value="1"/>
</dbReference>
<keyword evidence="2" id="KW-0663">Pyridoxal phosphate</keyword>
<dbReference type="Proteomes" id="UP001500523">
    <property type="component" value="Unassembled WGS sequence"/>
</dbReference>
<evidence type="ECO:0000313" key="3">
    <source>
        <dbReference type="EMBL" id="GAA3697373.1"/>
    </source>
</evidence>
<dbReference type="InterPro" id="IPR015421">
    <property type="entry name" value="PyrdxlP-dep_Trfase_major"/>
</dbReference>
<evidence type="ECO:0000256" key="2">
    <source>
        <dbReference type="ARBA" id="ARBA00022898"/>
    </source>
</evidence>
<dbReference type="InterPro" id="IPR049704">
    <property type="entry name" value="Aminotrans_3_PPA_site"/>
</dbReference>
<dbReference type="EMBL" id="BAABBF010000001">
    <property type="protein sequence ID" value="GAA3697373.1"/>
    <property type="molecule type" value="Genomic_DNA"/>
</dbReference>
<gene>
    <name evidence="3" type="ORF">GCM10022268_04860</name>
</gene>
<evidence type="ECO:0000256" key="1">
    <source>
        <dbReference type="ARBA" id="ARBA00001933"/>
    </source>
</evidence>
<dbReference type="GO" id="GO:0008483">
    <property type="term" value="F:transaminase activity"/>
    <property type="evidence" value="ECO:0007669"/>
    <property type="project" value="UniProtKB-KW"/>
</dbReference>
<accession>A0ABP7CZJ5</accession>
<keyword evidence="3" id="KW-0032">Aminotransferase</keyword>
<comment type="caution">
    <text evidence="3">The sequence shown here is derived from an EMBL/GenBank/DDBJ whole genome shotgun (WGS) entry which is preliminary data.</text>
</comment>
<dbReference type="PANTHER" id="PTHR43713">
    <property type="entry name" value="GLUTAMATE-1-SEMIALDEHYDE 2,1-AMINOMUTASE"/>
    <property type="match status" value="1"/>
</dbReference>
<keyword evidence="4" id="KW-1185">Reference proteome</keyword>